<dbReference type="PANTHER" id="PTHR33710">
    <property type="entry name" value="BNAC02G09200D PROTEIN"/>
    <property type="match status" value="1"/>
</dbReference>
<dbReference type="Pfam" id="PF13966">
    <property type="entry name" value="zf-RVT"/>
    <property type="match status" value="1"/>
</dbReference>
<evidence type="ECO:0000313" key="2">
    <source>
        <dbReference type="EMBL" id="KAF4396937.1"/>
    </source>
</evidence>
<accession>A0A7J6HNU4</accession>
<feature type="domain" description="Reverse transcriptase zinc-binding" evidence="1">
    <location>
        <begin position="210"/>
        <end position="296"/>
    </location>
</feature>
<protein>
    <recommendedName>
        <fullName evidence="1">Reverse transcriptase zinc-binding domain-containing protein</fullName>
    </recommendedName>
</protein>
<evidence type="ECO:0000313" key="3">
    <source>
        <dbReference type="Proteomes" id="UP000525078"/>
    </source>
</evidence>
<proteinExistence type="predicted"/>
<evidence type="ECO:0000259" key="1">
    <source>
        <dbReference type="Pfam" id="PF13966"/>
    </source>
</evidence>
<gene>
    <name evidence="2" type="ORF">F8388_004905</name>
</gene>
<sequence length="314" mass="36721">MKATNGGCGLKRARLDIVLASIEWRMLYLNAITHVLSAATSDHRPILLDTNGGIDWKKSHIKYELMWGRDPKCYWVVKNAWKDKLHQHPMINFYRKLKNTKELLARWNKVQFKLIGNQVSEVKASLQQLEDRQGDRCTKFFMATTVIRRRRNYIQQLRLEDGGENRVWDVDLVKKWFSRNDAKAILNIQLLVIDTTDTWMWMGEPSGLFSIRSACRIVKGVTTTAPADAKWKLIWTSKIHPRLKLIWWQLERDAFPTRGKISKFMDLTDVCCPVCGEEEETIFHLLWKCNLAKAIWFNSPMGLRAELVDVNSWE</sequence>
<name>A0A7J6HNU4_CANSA</name>
<dbReference type="EMBL" id="JAATIP010000001">
    <property type="protein sequence ID" value="KAF4396937.1"/>
    <property type="molecule type" value="Genomic_DNA"/>
</dbReference>
<dbReference type="InterPro" id="IPR026960">
    <property type="entry name" value="RVT-Znf"/>
</dbReference>
<dbReference type="Proteomes" id="UP000525078">
    <property type="component" value="Unassembled WGS sequence"/>
</dbReference>
<comment type="caution">
    <text evidence="2">The sequence shown here is derived from an EMBL/GenBank/DDBJ whole genome shotgun (WGS) entry which is preliminary data.</text>
</comment>
<dbReference type="PANTHER" id="PTHR33710:SF77">
    <property type="entry name" value="DNASE I-LIKE SUPERFAMILY PROTEIN"/>
    <property type="match status" value="1"/>
</dbReference>
<reference evidence="2 3" key="1">
    <citation type="journal article" date="2020" name="bioRxiv">
        <title>Sequence and annotation of 42 cannabis genomes reveals extensive copy number variation in cannabinoid synthesis and pathogen resistance genes.</title>
        <authorList>
            <person name="Mckernan K.J."/>
            <person name="Helbert Y."/>
            <person name="Kane L.T."/>
            <person name="Ebling H."/>
            <person name="Zhang L."/>
            <person name="Liu B."/>
            <person name="Eaton Z."/>
            <person name="Mclaughlin S."/>
            <person name="Kingan S."/>
            <person name="Baybayan P."/>
            <person name="Concepcion G."/>
            <person name="Jordan M."/>
            <person name="Riva A."/>
            <person name="Barbazuk W."/>
            <person name="Harkins T."/>
        </authorList>
    </citation>
    <scope>NUCLEOTIDE SEQUENCE [LARGE SCALE GENOMIC DNA]</scope>
    <source>
        <strain evidence="3">cv. Jamaican Lion 4</strain>
        <tissue evidence="2">Leaf</tissue>
    </source>
</reference>
<dbReference type="AlphaFoldDB" id="A0A7J6HNU4"/>
<organism evidence="2 3">
    <name type="scientific">Cannabis sativa</name>
    <name type="common">Hemp</name>
    <name type="synonym">Marijuana</name>
    <dbReference type="NCBI Taxonomy" id="3483"/>
    <lineage>
        <taxon>Eukaryota</taxon>
        <taxon>Viridiplantae</taxon>
        <taxon>Streptophyta</taxon>
        <taxon>Embryophyta</taxon>
        <taxon>Tracheophyta</taxon>
        <taxon>Spermatophyta</taxon>
        <taxon>Magnoliopsida</taxon>
        <taxon>eudicotyledons</taxon>
        <taxon>Gunneridae</taxon>
        <taxon>Pentapetalae</taxon>
        <taxon>rosids</taxon>
        <taxon>fabids</taxon>
        <taxon>Rosales</taxon>
        <taxon>Cannabaceae</taxon>
        <taxon>Cannabis</taxon>
    </lineage>
</organism>